<organism evidence="2 3">
    <name type="scientific">Borborobacter arsenicus</name>
    <dbReference type="NCBI Taxonomy" id="1851146"/>
    <lineage>
        <taxon>Bacteria</taxon>
        <taxon>Pseudomonadati</taxon>
        <taxon>Pseudomonadota</taxon>
        <taxon>Alphaproteobacteria</taxon>
        <taxon>Hyphomicrobiales</taxon>
        <taxon>Phyllobacteriaceae</taxon>
        <taxon>Borborobacter</taxon>
    </lineage>
</organism>
<keyword evidence="1" id="KW-0472">Membrane</keyword>
<keyword evidence="3" id="KW-1185">Reference proteome</keyword>
<dbReference type="Proteomes" id="UP000281647">
    <property type="component" value="Unassembled WGS sequence"/>
</dbReference>
<dbReference type="RefSeq" id="WP_128628283.1">
    <property type="nucleotide sequence ID" value="NZ_RKST01000027.1"/>
</dbReference>
<name>A0A432V1A1_9HYPH</name>
<keyword evidence="1" id="KW-1133">Transmembrane helix</keyword>
<dbReference type="OrthoDB" id="8238304at2"/>
<reference evidence="2 3" key="1">
    <citation type="submission" date="2018-11" db="EMBL/GenBank/DDBJ databases">
        <title>Pseudaminobacter arsenicus sp. nov., an arsenic-resistant bacterium isolated from arsenic-rich aquifers.</title>
        <authorList>
            <person name="Mu Y."/>
        </authorList>
    </citation>
    <scope>NUCLEOTIDE SEQUENCE [LARGE SCALE GENOMIC DNA]</scope>
    <source>
        <strain evidence="2 3">CB3</strain>
    </source>
</reference>
<feature type="transmembrane region" description="Helical" evidence="1">
    <location>
        <begin position="55"/>
        <end position="73"/>
    </location>
</feature>
<evidence type="ECO:0000256" key="1">
    <source>
        <dbReference type="SAM" id="Phobius"/>
    </source>
</evidence>
<gene>
    <name evidence="2" type="ORF">EET67_20640</name>
</gene>
<evidence type="ECO:0000313" key="3">
    <source>
        <dbReference type="Proteomes" id="UP000281647"/>
    </source>
</evidence>
<keyword evidence="1" id="KW-0812">Transmembrane</keyword>
<protein>
    <submittedName>
        <fullName evidence="2">Uncharacterized protein</fullName>
    </submittedName>
</protein>
<comment type="caution">
    <text evidence="2">The sequence shown here is derived from an EMBL/GenBank/DDBJ whole genome shotgun (WGS) entry which is preliminary data.</text>
</comment>
<dbReference type="EMBL" id="RKST01000027">
    <property type="protein sequence ID" value="RUM95931.1"/>
    <property type="molecule type" value="Genomic_DNA"/>
</dbReference>
<feature type="transmembrane region" description="Helical" evidence="1">
    <location>
        <begin position="79"/>
        <end position="98"/>
    </location>
</feature>
<dbReference type="AlphaFoldDB" id="A0A432V1A1"/>
<sequence>MSTEIACAEAPAKLPDQVFDIPPDGNGQLDKLIEKIERLETDLTTAKDVRREERFYWIFAADFLFNLILIKYLDNVALFLIMLVPQLFVLVGLARYLGVDWAVEPIERSLKWFSDQVKRPSGKE</sequence>
<evidence type="ECO:0000313" key="2">
    <source>
        <dbReference type="EMBL" id="RUM95931.1"/>
    </source>
</evidence>
<proteinExistence type="predicted"/>
<accession>A0A432V1A1</accession>